<feature type="compositionally biased region" description="Basic and acidic residues" evidence="2">
    <location>
        <begin position="35"/>
        <end position="47"/>
    </location>
</feature>
<feature type="region of interest" description="Disordered" evidence="2">
    <location>
        <begin position="1"/>
        <end position="47"/>
    </location>
</feature>
<keyword evidence="3" id="KW-0472">Membrane</keyword>
<evidence type="ECO:0000313" key="4">
    <source>
        <dbReference type="EMBL" id="PEG30750.1"/>
    </source>
</evidence>
<keyword evidence="3" id="KW-0812">Transmembrane</keyword>
<feature type="coiled-coil region" evidence="1">
    <location>
        <begin position="83"/>
        <end position="110"/>
    </location>
</feature>
<dbReference type="GO" id="GO:0051301">
    <property type="term" value="P:cell division"/>
    <property type="evidence" value="ECO:0007669"/>
    <property type="project" value="UniProtKB-KW"/>
</dbReference>
<reference evidence="4 5" key="1">
    <citation type="submission" date="2017-10" db="EMBL/GenBank/DDBJ databases">
        <title>Effective Description of Clostridium neonatale sp. nov. linked to necrotizing enterocolitis in neonates and a clarification of species assignable to the genus Clostridium (Prazmowski 1880) emend. Lawson and Rainey 2016.</title>
        <authorList>
            <person name="Bernard K."/>
            <person name="Burdz T."/>
            <person name="Wiebe D."/>
            <person name="Balcewich B."/>
            <person name="Alfa M."/>
            <person name="Bernier A.-M."/>
        </authorList>
    </citation>
    <scope>NUCLEOTIDE SEQUENCE [LARGE SCALE GENOMIC DNA]</scope>
    <source>
        <strain evidence="4 5">LCDC99A005</strain>
    </source>
</reference>
<dbReference type="Proteomes" id="UP000220840">
    <property type="component" value="Unassembled WGS sequence"/>
</dbReference>
<feature type="compositionally biased region" description="Basic and acidic residues" evidence="2">
    <location>
        <begin position="1"/>
        <end position="15"/>
    </location>
</feature>
<organism evidence="4 5">
    <name type="scientific">Clostridium neonatale</name>
    <dbReference type="NCBI Taxonomy" id="137838"/>
    <lineage>
        <taxon>Bacteria</taxon>
        <taxon>Bacillati</taxon>
        <taxon>Bacillota</taxon>
        <taxon>Clostridia</taxon>
        <taxon>Eubacteriales</taxon>
        <taxon>Clostridiaceae</taxon>
        <taxon>Clostridium</taxon>
    </lineage>
</organism>
<evidence type="ECO:0000256" key="1">
    <source>
        <dbReference type="SAM" id="Coils"/>
    </source>
</evidence>
<sequence length="177" mass="20446">MSRDVNKMRKGEYDYIKGSTATKPARRSNVQNPNREYKETHKVKQDRKAKLKTKKKNDRRYVLSVAGIILCFGCATILGDSKVYNMQKQVRQLNTEINQMQEENEALKVKILKFSSLSNIQESAEAKLAMVMPQKEDTIKVNFSENYFKNVKDKTENEENHKESKGGIISKLFGFTK</sequence>
<keyword evidence="5" id="KW-1185">Reference proteome</keyword>
<proteinExistence type="predicted"/>
<keyword evidence="4" id="KW-0132">Cell division</keyword>
<evidence type="ECO:0000313" key="5">
    <source>
        <dbReference type="Proteomes" id="UP000220840"/>
    </source>
</evidence>
<keyword evidence="1" id="KW-0175">Coiled coil</keyword>
<protein>
    <submittedName>
        <fullName evidence="4">Cell division protein FtsL</fullName>
    </submittedName>
</protein>
<keyword evidence="4" id="KW-0131">Cell cycle</keyword>
<accession>A0A2A7MGP8</accession>
<comment type="caution">
    <text evidence="4">The sequence shown here is derived from an EMBL/GenBank/DDBJ whole genome shotgun (WGS) entry which is preliminary data.</text>
</comment>
<gene>
    <name evidence="4" type="ORF">CQ394_03250</name>
</gene>
<evidence type="ECO:0000256" key="3">
    <source>
        <dbReference type="SAM" id="Phobius"/>
    </source>
</evidence>
<dbReference type="OrthoDB" id="1934437at2"/>
<name>A0A2A7MGP8_9CLOT</name>
<dbReference type="AlphaFoldDB" id="A0A2A7MGP8"/>
<feature type="transmembrane region" description="Helical" evidence="3">
    <location>
        <begin position="61"/>
        <end position="79"/>
    </location>
</feature>
<dbReference type="STRING" id="137838.GCA_001458595_02110"/>
<keyword evidence="3" id="KW-1133">Transmembrane helix</keyword>
<dbReference type="EMBL" id="PDCJ01000001">
    <property type="protein sequence ID" value="PEG30750.1"/>
    <property type="molecule type" value="Genomic_DNA"/>
</dbReference>
<evidence type="ECO:0000256" key="2">
    <source>
        <dbReference type="SAM" id="MobiDB-lite"/>
    </source>
</evidence>